<dbReference type="InterPro" id="IPR005467">
    <property type="entry name" value="His_kinase_dom"/>
</dbReference>
<dbReference type="AlphaFoldDB" id="A0A1R1MKT6"/>
<evidence type="ECO:0000256" key="1">
    <source>
        <dbReference type="ARBA" id="ARBA00000085"/>
    </source>
</evidence>
<dbReference type="CDD" id="cd00075">
    <property type="entry name" value="HATPase"/>
    <property type="match status" value="1"/>
</dbReference>
<dbReference type="Gene3D" id="1.10.287.130">
    <property type="match status" value="1"/>
</dbReference>
<proteinExistence type="predicted"/>
<keyword evidence="9" id="KW-1185">Reference proteome</keyword>
<feature type="domain" description="Histidine kinase" evidence="7">
    <location>
        <begin position="100"/>
        <end position="301"/>
    </location>
</feature>
<dbReference type="InterPro" id="IPR050736">
    <property type="entry name" value="Sensor_HK_Regulatory"/>
</dbReference>
<evidence type="ECO:0000259" key="7">
    <source>
        <dbReference type="PROSITE" id="PS50109"/>
    </source>
</evidence>
<evidence type="ECO:0000256" key="4">
    <source>
        <dbReference type="ARBA" id="ARBA00022679"/>
    </source>
</evidence>
<keyword evidence="3" id="KW-0597">Phosphoprotein</keyword>
<name>A0A1R1MKT6_9BACT</name>
<dbReference type="Proteomes" id="UP000187408">
    <property type="component" value="Unassembled WGS sequence"/>
</dbReference>
<reference evidence="8 9" key="1">
    <citation type="submission" date="2016-10" db="EMBL/GenBank/DDBJ databases">
        <title>Genome sequence of a sulfur-reducing bacterium Desulfurobacterium indicum K6013.</title>
        <authorList>
            <person name="Cao J."/>
            <person name="Shao Z."/>
            <person name="Alain K."/>
            <person name="Jebbar M."/>
        </authorList>
    </citation>
    <scope>NUCLEOTIDE SEQUENCE [LARGE SCALE GENOMIC DNA]</scope>
    <source>
        <strain evidence="8 9">K6013</strain>
    </source>
</reference>
<dbReference type="SUPFAM" id="SSF55874">
    <property type="entry name" value="ATPase domain of HSP90 chaperone/DNA topoisomerase II/histidine kinase"/>
    <property type="match status" value="1"/>
</dbReference>
<dbReference type="PRINTS" id="PR00344">
    <property type="entry name" value="BCTRLSENSOR"/>
</dbReference>
<dbReference type="CDD" id="cd00082">
    <property type="entry name" value="HisKA"/>
    <property type="match status" value="1"/>
</dbReference>
<evidence type="ECO:0000313" key="8">
    <source>
        <dbReference type="EMBL" id="OMH40376.1"/>
    </source>
</evidence>
<dbReference type="InterPro" id="IPR036890">
    <property type="entry name" value="HATPase_C_sf"/>
</dbReference>
<keyword evidence="4" id="KW-0808">Transferase</keyword>
<comment type="caution">
    <text evidence="8">The sequence shown here is derived from an EMBL/GenBank/DDBJ whole genome shotgun (WGS) entry which is preliminary data.</text>
</comment>
<protein>
    <recommendedName>
        <fullName evidence="2">histidine kinase</fullName>
        <ecNumber evidence="2">2.7.13.3</ecNumber>
    </recommendedName>
</protein>
<evidence type="ECO:0000313" key="9">
    <source>
        <dbReference type="Proteomes" id="UP000187408"/>
    </source>
</evidence>
<dbReference type="PROSITE" id="PS50109">
    <property type="entry name" value="HIS_KIN"/>
    <property type="match status" value="1"/>
</dbReference>
<evidence type="ECO:0000256" key="6">
    <source>
        <dbReference type="ARBA" id="ARBA00023012"/>
    </source>
</evidence>
<dbReference type="Gene3D" id="3.30.565.10">
    <property type="entry name" value="Histidine kinase-like ATPase, C-terminal domain"/>
    <property type="match status" value="1"/>
</dbReference>
<dbReference type="InterPro" id="IPR003594">
    <property type="entry name" value="HATPase_dom"/>
</dbReference>
<dbReference type="STRING" id="1914305.BLW93_05470"/>
<dbReference type="SMART" id="SM00387">
    <property type="entry name" value="HATPase_c"/>
    <property type="match status" value="1"/>
</dbReference>
<dbReference type="GO" id="GO:0000155">
    <property type="term" value="F:phosphorelay sensor kinase activity"/>
    <property type="evidence" value="ECO:0007669"/>
    <property type="project" value="InterPro"/>
</dbReference>
<dbReference type="Pfam" id="PF02518">
    <property type="entry name" value="HATPase_c"/>
    <property type="match status" value="1"/>
</dbReference>
<comment type="catalytic activity">
    <reaction evidence="1">
        <text>ATP + protein L-histidine = ADP + protein N-phospho-L-histidine.</text>
        <dbReference type="EC" id="2.7.13.3"/>
    </reaction>
</comment>
<evidence type="ECO:0000256" key="3">
    <source>
        <dbReference type="ARBA" id="ARBA00022553"/>
    </source>
</evidence>
<organism evidence="8 9">
    <name type="scientific">Desulfurobacterium indicum</name>
    <dbReference type="NCBI Taxonomy" id="1914305"/>
    <lineage>
        <taxon>Bacteria</taxon>
        <taxon>Pseudomonadati</taxon>
        <taxon>Aquificota</taxon>
        <taxon>Aquificia</taxon>
        <taxon>Desulfurobacteriales</taxon>
        <taxon>Desulfurobacteriaceae</taxon>
        <taxon>Desulfurobacterium</taxon>
    </lineage>
</organism>
<dbReference type="InterPro" id="IPR003661">
    <property type="entry name" value="HisK_dim/P_dom"/>
</dbReference>
<sequence>MSFETLAEVNREASSVLFIDNNGTILGTSEKIWDRYPYLSVIKLFEKLKKKKKIAEAEFEEKGRILKIRGKPLKNVFMIEIEDITSQTCIEDFKKKVISTISHELRTPLTIIKGYAELLSLETDSDILDKMSVQIERIINIVNSISLLMKGQEGELVDIDVKSVVEEMAHQFEDKIAFKGIDFHIDVEQGLKIKAEKILFQQMIINLLDNAIKFTEKGKVGITGYKTEENIVIEVYDTGRGIPEDLQPFIFEKFVKSEESPGLGIGLSLVRTIVKHHGWEIELNSAAGKGTTFFVKIPISS</sequence>
<keyword evidence="5" id="KW-0418">Kinase</keyword>
<evidence type="ECO:0000256" key="2">
    <source>
        <dbReference type="ARBA" id="ARBA00012438"/>
    </source>
</evidence>
<dbReference type="InterPro" id="IPR004358">
    <property type="entry name" value="Sig_transdc_His_kin-like_C"/>
</dbReference>
<dbReference type="InterPro" id="IPR036097">
    <property type="entry name" value="HisK_dim/P_sf"/>
</dbReference>
<dbReference type="EMBL" id="MOEN01000018">
    <property type="protein sequence ID" value="OMH40376.1"/>
    <property type="molecule type" value="Genomic_DNA"/>
</dbReference>
<dbReference type="SMART" id="SM00388">
    <property type="entry name" value="HisKA"/>
    <property type="match status" value="1"/>
</dbReference>
<evidence type="ECO:0000256" key="5">
    <source>
        <dbReference type="ARBA" id="ARBA00022777"/>
    </source>
</evidence>
<accession>A0A1R1MKT6</accession>
<gene>
    <name evidence="8" type="ORF">BLW93_05470</name>
</gene>
<dbReference type="EC" id="2.7.13.3" evidence="2"/>
<dbReference type="Pfam" id="PF00512">
    <property type="entry name" value="HisKA"/>
    <property type="match status" value="1"/>
</dbReference>
<keyword evidence="6" id="KW-0902">Two-component regulatory system</keyword>
<dbReference type="SUPFAM" id="SSF47384">
    <property type="entry name" value="Homodimeric domain of signal transducing histidine kinase"/>
    <property type="match status" value="1"/>
</dbReference>
<dbReference type="PANTHER" id="PTHR43711:SF1">
    <property type="entry name" value="HISTIDINE KINASE 1"/>
    <property type="match status" value="1"/>
</dbReference>
<dbReference type="PANTHER" id="PTHR43711">
    <property type="entry name" value="TWO-COMPONENT HISTIDINE KINASE"/>
    <property type="match status" value="1"/>
</dbReference>